<sequence length="302" mass="31526">MPSLSALSGSSGSSSKASSSGRRSFFRRRSRRPSTLVSESTVHDAESATDHDDAPANDASRRPAWRPSTASHSSAVAHHLHHHGDHQHRSQHDHGHEDGATAAGSATAAPESGRKPTGMLAKAALWTFTALAVVAVTPFRLAHAVGLDGSSDSSSSHADARRSTSREPAAAGAASAPPLPPPRASTASAAAARMVTLALHDDAGAARMSHDVHRLPPPMSPLVHSLDEDSELEDDDWQDEPRGRSRKGAALSAVVLPARTVSLGSPVPALQGSPPSTSTGPQQGPSRMMRHGRQIEAHMTVW</sequence>
<feature type="compositionally biased region" description="Basic and acidic residues" evidence="1">
    <location>
        <begin position="87"/>
        <end position="99"/>
    </location>
</feature>
<feature type="region of interest" description="Disordered" evidence="1">
    <location>
        <begin position="208"/>
        <end position="251"/>
    </location>
</feature>
<feature type="compositionally biased region" description="Low complexity" evidence="1">
    <location>
        <begin position="1"/>
        <end position="23"/>
    </location>
</feature>
<organism evidence="2 3">
    <name type="scientific">Allomyces macrogynus (strain ATCC 38327)</name>
    <name type="common">Allomyces javanicus var. macrogynus</name>
    <dbReference type="NCBI Taxonomy" id="578462"/>
    <lineage>
        <taxon>Eukaryota</taxon>
        <taxon>Fungi</taxon>
        <taxon>Fungi incertae sedis</taxon>
        <taxon>Blastocladiomycota</taxon>
        <taxon>Blastocladiomycetes</taxon>
        <taxon>Blastocladiales</taxon>
        <taxon>Blastocladiaceae</taxon>
        <taxon>Allomyces</taxon>
    </lineage>
</organism>
<evidence type="ECO:0000313" key="3">
    <source>
        <dbReference type="Proteomes" id="UP000054350"/>
    </source>
</evidence>
<feature type="compositionally biased region" description="Basic and acidic residues" evidence="1">
    <location>
        <begin position="41"/>
        <end position="54"/>
    </location>
</feature>
<keyword evidence="3" id="KW-1185">Reference proteome</keyword>
<feature type="region of interest" description="Disordered" evidence="1">
    <location>
        <begin position="264"/>
        <end position="291"/>
    </location>
</feature>
<gene>
    <name evidence="2" type="ORF">AMAG_17771</name>
</gene>
<evidence type="ECO:0000256" key="1">
    <source>
        <dbReference type="SAM" id="MobiDB-lite"/>
    </source>
</evidence>
<protein>
    <submittedName>
        <fullName evidence="2">Uncharacterized protein</fullName>
    </submittedName>
</protein>
<dbReference type="AlphaFoldDB" id="A0A0L0RZ05"/>
<reference evidence="2 3" key="1">
    <citation type="submission" date="2009-11" db="EMBL/GenBank/DDBJ databases">
        <title>Annotation of Allomyces macrogynus ATCC 38327.</title>
        <authorList>
            <consortium name="The Broad Institute Genome Sequencing Platform"/>
            <person name="Russ C."/>
            <person name="Cuomo C."/>
            <person name="Burger G."/>
            <person name="Gray M.W."/>
            <person name="Holland P.W.H."/>
            <person name="King N."/>
            <person name="Lang F.B.F."/>
            <person name="Roger A.J."/>
            <person name="Ruiz-Trillo I."/>
            <person name="Young S.K."/>
            <person name="Zeng Q."/>
            <person name="Gargeya S."/>
            <person name="Fitzgerald M."/>
            <person name="Haas B."/>
            <person name="Abouelleil A."/>
            <person name="Alvarado L."/>
            <person name="Arachchi H.M."/>
            <person name="Berlin A."/>
            <person name="Chapman S.B."/>
            <person name="Gearin G."/>
            <person name="Goldberg J."/>
            <person name="Griggs A."/>
            <person name="Gujja S."/>
            <person name="Hansen M."/>
            <person name="Heiman D."/>
            <person name="Howarth C."/>
            <person name="Larimer J."/>
            <person name="Lui A."/>
            <person name="MacDonald P.J.P."/>
            <person name="McCowen C."/>
            <person name="Montmayeur A."/>
            <person name="Murphy C."/>
            <person name="Neiman D."/>
            <person name="Pearson M."/>
            <person name="Priest M."/>
            <person name="Roberts A."/>
            <person name="Saif S."/>
            <person name="Shea T."/>
            <person name="Sisk P."/>
            <person name="Stolte C."/>
            <person name="Sykes S."/>
            <person name="Wortman J."/>
            <person name="Nusbaum C."/>
            <person name="Birren B."/>
        </authorList>
    </citation>
    <scope>NUCLEOTIDE SEQUENCE [LARGE SCALE GENOMIC DNA]</scope>
    <source>
        <strain evidence="2 3">ATCC 38327</strain>
    </source>
</reference>
<dbReference type="VEuPathDB" id="FungiDB:AMAG_17771"/>
<proteinExistence type="predicted"/>
<feature type="compositionally biased region" description="Low complexity" evidence="1">
    <location>
        <begin position="166"/>
        <end position="176"/>
    </location>
</feature>
<reference evidence="3" key="2">
    <citation type="submission" date="2009-11" db="EMBL/GenBank/DDBJ databases">
        <title>The Genome Sequence of Allomyces macrogynus strain ATCC 38327.</title>
        <authorList>
            <consortium name="The Broad Institute Genome Sequencing Platform"/>
            <person name="Russ C."/>
            <person name="Cuomo C."/>
            <person name="Shea T."/>
            <person name="Young S.K."/>
            <person name="Zeng Q."/>
            <person name="Koehrsen M."/>
            <person name="Haas B."/>
            <person name="Borodovsky M."/>
            <person name="Guigo R."/>
            <person name="Alvarado L."/>
            <person name="Berlin A."/>
            <person name="Borenstein D."/>
            <person name="Chen Z."/>
            <person name="Engels R."/>
            <person name="Freedman E."/>
            <person name="Gellesch M."/>
            <person name="Goldberg J."/>
            <person name="Griggs A."/>
            <person name="Gujja S."/>
            <person name="Heiman D."/>
            <person name="Hepburn T."/>
            <person name="Howarth C."/>
            <person name="Jen D."/>
            <person name="Larson L."/>
            <person name="Lewis B."/>
            <person name="Mehta T."/>
            <person name="Park D."/>
            <person name="Pearson M."/>
            <person name="Roberts A."/>
            <person name="Saif S."/>
            <person name="Shenoy N."/>
            <person name="Sisk P."/>
            <person name="Stolte C."/>
            <person name="Sykes S."/>
            <person name="Walk T."/>
            <person name="White J."/>
            <person name="Yandava C."/>
            <person name="Burger G."/>
            <person name="Gray M.W."/>
            <person name="Holland P.W.H."/>
            <person name="King N."/>
            <person name="Lang F.B.F."/>
            <person name="Roger A.J."/>
            <person name="Ruiz-Trillo I."/>
            <person name="Lander E."/>
            <person name="Nusbaum C."/>
        </authorList>
    </citation>
    <scope>NUCLEOTIDE SEQUENCE [LARGE SCALE GENOMIC DNA]</scope>
    <source>
        <strain evidence="3">ATCC 38327</strain>
    </source>
</reference>
<evidence type="ECO:0000313" key="2">
    <source>
        <dbReference type="EMBL" id="KNE55309.1"/>
    </source>
</evidence>
<feature type="compositionally biased region" description="Acidic residues" evidence="1">
    <location>
        <begin position="228"/>
        <end position="238"/>
    </location>
</feature>
<dbReference type="Proteomes" id="UP000054350">
    <property type="component" value="Unassembled WGS sequence"/>
</dbReference>
<feature type="compositionally biased region" description="Polar residues" evidence="1">
    <location>
        <begin position="273"/>
        <end position="285"/>
    </location>
</feature>
<feature type="region of interest" description="Disordered" evidence="1">
    <location>
        <begin position="1"/>
        <end position="115"/>
    </location>
</feature>
<feature type="region of interest" description="Disordered" evidence="1">
    <location>
        <begin position="146"/>
        <end position="188"/>
    </location>
</feature>
<accession>A0A0L0RZ05</accession>
<feature type="compositionally biased region" description="Low complexity" evidence="1">
    <location>
        <begin position="100"/>
        <end position="109"/>
    </location>
</feature>
<dbReference type="EMBL" id="GG745329">
    <property type="protein sequence ID" value="KNE55309.1"/>
    <property type="molecule type" value="Genomic_DNA"/>
</dbReference>
<name>A0A0L0RZ05_ALLM3</name>